<dbReference type="PANTHER" id="PTHR31503">
    <property type="entry name" value="VACUOLAR CALCIUM ION TRANSPORTER"/>
    <property type="match status" value="1"/>
</dbReference>
<keyword evidence="13" id="KW-0915">Sodium</keyword>
<feature type="domain" description="EF-hand" evidence="19">
    <location>
        <begin position="109"/>
        <end position="144"/>
    </location>
</feature>
<evidence type="ECO:0000259" key="19">
    <source>
        <dbReference type="PROSITE" id="PS50222"/>
    </source>
</evidence>
<keyword evidence="16" id="KW-0739">Sodium transport</keyword>
<keyword evidence="15 18" id="KW-0472">Membrane</keyword>
<dbReference type="FunFam" id="1.10.238.10:FF:000361">
    <property type="entry name" value="Sodium/calcium exchanger NCL2"/>
    <property type="match status" value="1"/>
</dbReference>
<evidence type="ECO:0000256" key="7">
    <source>
        <dbReference type="ARBA" id="ARBA00022692"/>
    </source>
</evidence>
<evidence type="ECO:0000256" key="8">
    <source>
        <dbReference type="ARBA" id="ARBA00022723"/>
    </source>
</evidence>
<proteinExistence type="inferred from homology"/>
<dbReference type="GO" id="GO:0015369">
    <property type="term" value="F:calcium:proton antiporter activity"/>
    <property type="evidence" value="ECO:0007669"/>
    <property type="project" value="TreeGrafter"/>
</dbReference>
<feature type="transmembrane region" description="Helical" evidence="18">
    <location>
        <begin position="368"/>
        <end position="388"/>
    </location>
</feature>
<evidence type="ECO:0000256" key="13">
    <source>
        <dbReference type="ARBA" id="ARBA00023053"/>
    </source>
</evidence>
<keyword evidence="12" id="KW-0346">Stress response</keyword>
<dbReference type="SMART" id="SM00054">
    <property type="entry name" value="EFh"/>
    <property type="match status" value="2"/>
</dbReference>
<comment type="subcellular location">
    <subcellularLocation>
        <location evidence="1">Cell membrane</location>
        <topology evidence="1">Multi-pass membrane protein</topology>
    </subcellularLocation>
</comment>
<evidence type="ECO:0000313" key="21">
    <source>
        <dbReference type="Proteomes" id="UP001341281"/>
    </source>
</evidence>
<comment type="function">
    <text evidence="17">May function as a sodium/calcium exchanger (NCX) and participate in the maintenance of calcium homeostasis. May play a role abiotic stress responses.</text>
</comment>
<evidence type="ECO:0000256" key="15">
    <source>
        <dbReference type="ARBA" id="ARBA00023136"/>
    </source>
</evidence>
<evidence type="ECO:0000256" key="6">
    <source>
        <dbReference type="ARBA" id="ARBA00022568"/>
    </source>
</evidence>
<sequence>MLKLVAGTGITTDVQTSYAARIMGLSAIPFIIAQFPMILKNHYGQRLAVLLACIVSFLLVISYSLYQVFQPVVQRRKLEYARHKHVVSGILKHAQMQSLGRLLNDDGTPNEDVIRKLFHKIDMDESGTLSRAELHALIIGINFEEVDFDRADAVDKVMDDFDTSRNEMVEEEEFVQGMKRWLNEAKRSVPVGGVFSSQFINDYHARTRQEHDQLIDTSDDEEVESVESPGGWFIITKAVGLLLLGTAMLAAFADPLVDAFYNLSNATHIPSFYISFIALPLVSNAGEAAYAVISASRKKKKRTSLTFSELYSSVTMKNILCLGVFLALVYFRNLKWDFSSEVLIILVVSIVMSFLAGFRTTFPLWTCLFAYLFYPSSLITVYVLDYVFGWL</sequence>
<feature type="transmembrane region" description="Helical" evidence="18">
    <location>
        <begin position="314"/>
        <end position="332"/>
    </location>
</feature>
<reference evidence="20 21" key="1">
    <citation type="submission" date="2024-02" db="EMBL/GenBank/DDBJ databases">
        <title>High-quality chromosome-scale genome assembly of Pensacola bahiagrass (Paspalum notatum Flugge var. saurae).</title>
        <authorList>
            <person name="Vega J.M."/>
            <person name="Podio M."/>
            <person name="Orjuela J."/>
            <person name="Siena L.A."/>
            <person name="Pessino S.C."/>
            <person name="Combes M.C."/>
            <person name="Mariac C."/>
            <person name="Albertini E."/>
            <person name="Pupilli F."/>
            <person name="Ortiz J.P.A."/>
            <person name="Leblanc O."/>
        </authorList>
    </citation>
    <scope>NUCLEOTIDE SEQUENCE [LARGE SCALE GENOMIC DNA]</scope>
    <source>
        <strain evidence="20">R1</strain>
        <tissue evidence="20">Leaf</tissue>
    </source>
</reference>
<evidence type="ECO:0000256" key="18">
    <source>
        <dbReference type="SAM" id="Phobius"/>
    </source>
</evidence>
<dbReference type="SUPFAM" id="SSF47473">
    <property type="entry name" value="EF-hand"/>
    <property type="match status" value="1"/>
</dbReference>
<protein>
    <recommendedName>
        <fullName evidence="19">EF-hand domain-containing protein</fullName>
    </recommendedName>
</protein>
<dbReference type="Proteomes" id="UP001341281">
    <property type="component" value="Chromosome 08"/>
</dbReference>
<keyword evidence="10" id="KW-0106">Calcium</keyword>
<feature type="domain" description="EF-hand" evidence="19">
    <location>
        <begin position="149"/>
        <end position="184"/>
    </location>
</feature>
<dbReference type="AlphaFoldDB" id="A0AAQ3XAD0"/>
<dbReference type="Pfam" id="PF13499">
    <property type="entry name" value="EF-hand_7"/>
    <property type="match status" value="1"/>
</dbReference>
<organism evidence="20 21">
    <name type="scientific">Paspalum notatum var. saurae</name>
    <dbReference type="NCBI Taxonomy" id="547442"/>
    <lineage>
        <taxon>Eukaryota</taxon>
        <taxon>Viridiplantae</taxon>
        <taxon>Streptophyta</taxon>
        <taxon>Embryophyta</taxon>
        <taxon>Tracheophyta</taxon>
        <taxon>Spermatophyta</taxon>
        <taxon>Magnoliopsida</taxon>
        <taxon>Liliopsida</taxon>
        <taxon>Poales</taxon>
        <taxon>Poaceae</taxon>
        <taxon>PACMAD clade</taxon>
        <taxon>Panicoideae</taxon>
        <taxon>Andropogonodae</taxon>
        <taxon>Paspaleae</taxon>
        <taxon>Paspalinae</taxon>
        <taxon>Paspalum</taxon>
    </lineage>
</organism>
<dbReference type="InterPro" id="IPR004713">
    <property type="entry name" value="CaH_exchang"/>
</dbReference>
<evidence type="ECO:0000256" key="3">
    <source>
        <dbReference type="ARBA" id="ARBA00022448"/>
    </source>
</evidence>
<evidence type="ECO:0000256" key="10">
    <source>
        <dbReference type="ARBA" id="ARBA00022837"/>
    </source>
</evidence>
<dbReference type="InterPro" id="IPR004837">
    <property type="entry name" value="NaCa_Exmemb"/>
</dbReference>
<evidence type="ECO:0000256" key="1">
    <source>
        <dbReference type="ARBA" id="ARBA00004651"/>
    </source>
</evidence>
<keyword evidence="5" id="KW-1003">Cell membrane</keyword>
<dbReference type="GO" id="GO:0005509">
    <property type="term" value="F:calcium ion binding"/>
    <property type="evidence" value="ECO:0007669"/>
    <property type="project" value="InterPro"/>
</dbReference>
<dbReference type="InterPro" id="IPR011992">
    <property type="entry name" value="EF-hand-dom_pair"/>
</dbReference>
<comment type="similarity">
    <text evidence="2">Belongs to the Ca(2+):cation antiporter (CaCA) (TC 2.A.19) family.</text>
</comment>
<evidence type="ECO:0000256" key="14">
    <source>
        <dbReference type="ARBA" id="ARBA00023065"/>
    </source>
</evidence>
<dbReference type="PROSITE" id="PS00018">
    <property type="entry name" value="EF_HAND_1"/>
    <property type="match status" value="1"/>
</dbReference>
<dbReference type="GO" id="GO:0005886">
    <property type="term" value="C:plasma membrane"/>
    <property type="evidence" value="ECO:0007669"/>
    <property type="project" value="UniProtKB-SubCell"/>
</dbReference>
<keyword evidence="9" id="KW-0677">Repeat</keyword>
<evidence type="ECO:0000313" key="20">
    <source>
        <dbReference type="EMBL" id="WVZ90955.1"/>
    </source>
</evidence>
<dbReference type="InterPro" id="IPR018247">
    <property type="entry name" value="EF_Hand_1_Ca_BS"/>
</dbReference>
<accession>A0AAQ3XAD0</accession>
<evidence type="ECO:0000256" key="5">
    <source>
        <dbReference type="ARBA" id="ARBA00022475"/>
    </source>
</evidence>
<keyword evidence="21" id="KW-1185">Reference proteome</keyword>
<evidence type="ECO:0000256" key="2">
    <source>
        <dbReference type="ARBA" id="ARBA00008170"/>
    </source>
</evidence>
<keyword evidence="8" id="KW-0479">Metal-binding</keyword>
<evidence type="ECO:0000256" key="11">
    <source>
        <dbReference type="ARBA" id="ARBA00022989"/>
    </source>
</evidence>
<evidence type="ECO:0000256" key="9">
    <source>
        <dbReference type="ARBA" id="ARBA00022737"/>
    </source>
</evidence>
<keyword evidence="11 18" id="KW-1133">Transmembrane helix</keyword>
<keyword evidence="3" id="KW-0813">Transport</keyword>
<dbReference type="CDD" id="cd00051">
    <property type="entry name" value="EFh"/>
    <property type="match status" value="1"/>
</dbReference>
<evidence type="ECO:0000256" key="12">
    <source>
        <dbReference type="ARBA" id="ARBA00023016"/>
    </source>
</evidence>
<evidence type="ECO:0000256" key="17">
    <source>
        <dbReference type="ARBA" id="ARBA00058639"/>
    </source>
</evidence>
<feature type="transmembrane region" description="Helical" evidence="18">
    <location>
        <begin position="43"/>
        <end position="66"/>
    </location>
</feature>
<feature type="transmembrane region" description="Helical" evidence="18">
    <location>
        <begin position="272"/>
        <end position="293"/>
    </location>
</feature>
<dbReference type="PANTHER" id="PTHR31503:SF52">
    <property type="entry name" value="SODIUM_CALCIUM EXCHANGER NCL1"/>
    <property type="match status" value="1"/>
</dbReference>
<dbReference type="Pfam" id="PF01699">
    <property type="entry name" value="Na_Ca_ex"/>
    <property type="match status" value="1"/>
</dbReference>
<gene>
    <name evidence="20" type="ORF">U9M48_037205</name>
</gene>
<dbReference type="EMBL" id="CP144752">
    <property type="protein sequence ID" value="WVZ90955.1"/>
    <property type="molecule type" value="Genomic_DNA"/>
</dbReference>
<feature type="transmembrane region" description="Helical" evidence="18">
    <location>
        <begin position="338"/>
        <end position="356"/>
    </location>
</feature>
<keyword evidence="14" id="KW-0406">Ion transport</keyword>
<dbReference type="GO" id="GO:0006874">
    <property type="term" value="P:intracellular calcium ion homeostasis"/>
    <property type="evidence" value="ECO:0007669"/>
    <property type="project" value="TreeGrafter"/>
</dbReference>
<keyword evidence="6" id="KW-0109">Calcium transport</keyword>
<dbReference type="InterPro" id="IPR002048">
    <property type="entry name" value="EF_hand_dom"/>
</dbReference>
<dbReference type="FunFam" id="1.20.1420.30:FF:000019">
    <property type="entry name" value="Sodium/calcium exchanger NCL2"/>
    <property type="match status" value="1"/>
</dbReference>
<keyword evidence="4" id="KW-0050">Antiport</keyword>
<dbReference type="GO" id="GO:0006814">
    <property type="term" value="P:sodium ion transport"/>
    <property type="evidence" value="ECO:0007669"/>
    <property type="project" value="UniProtKB-KW"/>
</dbReference>
<evidence type="ECO:0000256" key="16">
    <source>
        <dbReference type="ARBA" id="ARBA00023201"/>
    </source>
</evidence>
<keyword evidence="7 18" id="KW-0812">Transmembrane</keyword>
<name>A0AAQ3XAD0_PASNO</name>
<dbReference type="PROSITE" id="PS50222">
    <property type="entry name" value="EF_HAND_2"/>
    <property type="match status" value="2"/>
</dbReference>
<feature type="transmembrane region" description="Helical" evidence="18">
    <location>
        <begin position="232"/>
        <end position="252"/>
    </location>
</feature>
<dbReference type="Gene3D" id="1.10.238.10">
    <property type="entry name" value="EF-hand"/>
    <property type="match status" value="1"/>
</dbReference>
<evidence type="ECO:0000256" key="4">
    <source>
        <dbReference type="ARBA" id="ARBA00022449"/>
    </source>
</evidence>